<gene>
    <name evidence="2" type="ORF">NPIL_677491</name>
</gene>
<name>A0A8X6U111_NEPPI</name>
<proteinExistence type="predicted"/>
<evidence type="ECO:0000256" key="1">
    <source>
        <dbReference type="SAM" id="MobiDB-lite"/>
    </source>
</evidence>
<dbReference type="AlphaFoldDB" id="A0A8X6U111"/>
<sequence>MVYKRVPSRDVCTPTRSHETSDRLERIAPENVDPTRTEPRCPRQVPLRPFGIDPLSQERDPPKVEPIQLQGPRSFGQVRFTVSATDPPSSDHVCRKHLERTPVVFYKFF</sequence>
<evidence type="ECO:0000313" key="3">
    <source>
        <dbReference type="Proteomes" id="UP000887013"/>
    </source>
</evidence>
<feature type="compositionally biased region" description="Basic and acidic residues" evidence="1">
    <location>
        <begin position="16"/>
        <end position="41"/>
    </location>
</feature>
<reference evidence="2" key="1">
    <citation type="submission" date="2020-08" db="EMBL/GenBank/DDBJ databases">
        <title>Multicomponent nature underlies the extraordinary mechanical properties of spider dragline silk.</title>
        <authorList>
            <person name="Kono N."/>
            <person name="Nakamura H."/>
            <person name="Mori M."/>
            <person name="Yoshida Y."/>
            <person name="Ohtoshi R."/>
            <person name="Malay A.D."/>
            <person name="Moran D.A.P."/>
            <person name="Tomita M."/>
            <person name="Numata K."/>
            <person name="Arakawa K."/>
        </authorList>
    </citation>
    <scope>NUCLEOTIDE SEQUENCE</scope>
</reference>
<accession>A0A8X6U111</accession>
<feature type="region of interest" description="Disordered" evidence="1">
    <location>
        <begin position="1"/>
        <end position="72"/>
    </location>
</feature>
<evidence type="ECO:0000313" key="2">
    <source>
        <dbReference type="EMBL" id="GFT68954.1"/>
    </source>
</evidence>
<dbReference type="EMBL" id="BMAW01116069">
    <property type="protein sequence ID" value="GFT68954.1"/>
    <property type="molecule type" value="Genomic_DNA"/>
</dbReference>
<protein>
    <submittedName>
        <fullName evidence="2">Uncharacterized protein</fullName>
    </submittedName>
</protein>
<organism evidence="2 3">
    <name type="scientific">Nephila pilipes</name>
    <name type="common">Giant wood spider</name>
    <name type="synonym">Nephila maculata</name>
    <dbReference type="NCBI Taxonomy" id="299642"/>
    <lineage>
        <taxon>Eukaryota</taxon>
        <taxon>Metazoa</taxon>
        <taxon>Ecdysozoa</taxon>
        <taxon>Arthropoda</taxon>
        <taxon>Chelicerata</taxon>
        <taxon>Arachnida</taxon>
        <taxon>Araneae</taxon>
        <taxon>Araneomorphae</taxon>
        <taxon>Entelegynae</taxon>
        <taxon>Araneoidea</taxon>
        <taxon>Nephilidae</taxon>
        <taxon>Nephila</taxon>
    </lineage>
</organism>
<dbReference type="Proteomes" id="UP000887013">
    <property type="component" value="Unassembled WGS sequence"/>
</dbReference>
<comment type="caution">
    <text evidence="2">The sequence shown here is derived from an EMBL/GenBank/DDBJ whole genome shotgun (WGS) entry which is preliminary data.</text>
</comment>
<keyword evidence="3" id="KW-1185">Reference proteome</keyword>